<dbReference type="Pfam" id="PF12833">
    <property type="entry name" value="HTH_18"/>
    <property type="match status" value="1"/>
</dbReference>
<dbReference type="RefSeq" id="WP_183316086.1">
    <property type="nucleotide sequence ID" value="NZ_JACIEN010000001.1"/>
</dbReference>
<dbReference type="EMBL" id="JACIEN010000001">
    <property type="protein sequence ID" value="MBB4016387.1"/>
    <property type="molecule type" value="Genomic_DNA"/>
</dbReference>
<dbReference type="PANTHER" id="PTHR43280">
    <property type="entry name" value="ARAC-FAMILY TRANSCRIPTIONAL REGULATOR"/>
    <property type="match status" value="1"/>
</dbReference>
<evidence type="ECO:0000256" key="1">
    <source>
        <dbReference type="ARBA" id="ARBA00023015"/>
    </source>
</evidence>
<gene>
    <name evidence="6" type="ORF">GGR16_001393</name>
</gene>
<name>A0A840C1R6_9HYPH</name>
<dbReference type="GO" id="GO:0043565">
    <property type="term" value="F:sequence-specific DNA binding"/>
    <property type="evidence" value="ECO:0007669"/>
    <property type="project" value="InterPro"/>
</dbReference>
<proteinExistence type="predicted"/>
<dbReference type="GO" id="GO:0003700">
    <property type="term" value="F:DNA-binding transcription factor activity"/>
    <property type="evidence" value="ECO:0007669"/>
    <property type="project" value="InterPro"/>
</dbReference>
<evidence type="ECO:0000256" key="4">
    <source>
        <dbReference type="SAM" id="MobiDB-lite"/>
    </source>
</evidence>
<dbReference type="SMART" id="SM00342">
    <property type="entry name" value="HTH_ARAC"/>
    <property type="match status" value="1"/>
</dbReference>
<dbReference type="InterPro" id="IPR018060">
    <property type="entry name" value="HTH_AraC"/>
</dbReference>
<dbReference type="PROSITE" id="PS01124">
    <property type="entry name" value="HTH_ARAC_FAMILY_2"/>
    <property type="match status" value="1"/>
</dbReference>
<comment type="caution">
    <text evidence="6">The sequence shown here is derived from an EMBL/GenBank/DDBJ whole genome shotgun (WGS) entry which is preliminary data.</text>
</comment>
<feature type="compositionally biased region" description="Polar residues" evidence="4">
    <location>
        <begin position="193"/>
        <end position="202"/>
    </location>
</feature>
<feature type="region of interest" description="Disordered" evidence="4">
    <location>
        <begin position="188"/>
        <end position="234"/>
    </location>
</feature>
<sequence>MGPIKDWEILTLHIPRRSDWADEDEQSRRREVNPQMAGLLAGFMGTLCRLLPNMSAEHAHSLSAATRALVAACVTPCLLRTIGDLPHASRLIDRARLLVRQNMACPEFGPRHLARLLAMSRSKLYRLFENHGGVGHFINRERLREAHRRLSSHQDVASIHVIGNEVGFLDHSTFSRAFRREFGYSPTEARLRSQAQQPSPTGTFLPEGTMRLGPGPMPPASSRRDTAATGATQA</sequence>
<keyword evidence="1" id="KW-0805">Transcription regulation</keyword>
<keyword evidence="7" id="KW-1185">Reference proteome</keyword>
<evidence type="ECO:0000256" key="2">
    <source>
        <dbReference type="ARBA" id="ARBA00023125"/>
    </source>
</evidence>
<feature type="domain" description="HTH araC/xylS-type" evidence="5">
    <location>
        <begin position="93"/>
        <end position="192"/>
    </location>
</feature>
<dbReference type="InterPro" id="IPR018062">
    <property type="entry name" value="HTH_AraC-typ_CS"/>
</dbReference>
<dbReference type="AlphaFoldDB" id="A0A840C1R6"/>
<dbReference type="PROSITE" id="PS00041">
    <property type="entry name" value="HTH_ARAC_FAMILY_1"/>
    <property type="match status" value="1"/>
</dbReference>
<reference evidence="6 7" key="1">
    <citation type="submission" date="2020-08" db="EMBL/GenBank/DDBJ databases">
        <title>Genomic Encyclopedia of Type Strains, Phase IV (KMG-IV): sequencing the most valuable type-strain genomes for metagenomic binning, comparative biology and taxonomic classification.</title>
        <authorList>
            <person name="Goeker M."/>
        </authorList>
    </citation>
    <scope>NUCLEOTIDE SEQUENCE [LARGE SCALE GENOMIC DNA]</scope>
    <source>
        <strain evidence="6 7">DSM 103737</strain>
    </source>
</reference>
<dbReference type="Gene3D" id="1.10.10.60">
    <property type="entry name" value="Homeodomain-like"/>
    <property type="match status" value="1"/>
</dbReference>
<keyword evidence="3" id="KW-0804">Transcription</keyword>
<accession>A0A840C1R6</accession>
<dbReference type="InterPro" id="IPR009057">
    <property type="entry name" value="Homeodomain-like_sf"/>
</dbReference>
<dbReference type="SUPFAM" id="SSF46689">
    <property type="entry name" value="Homeodomain-like"/>
    <property type="match status" value="1"/>
</dbReference>
<dbReference type="PANTHER" id="PTHR43280:SF31">
    <property type="entry name" value="TRANSCRIPTIONAL REGULATORY PROTEIN"/>
    <property type="match status" value="1"/>
</dbReference>
<keyword evidence="2 6" id="KW-0238">DNA-binding</keyword>
<evidence type="ECO:0000259" key="5">
    <source>
        <dbReference type="PROSITE" id="PS01124"/>
    </source>
</evidence>
<evidence type="ECO:0000313" key="7">
    <source>
        <dbReference type="Proteomes" id="UP000577362"/>
    </source>
</evidence>
<evidence type="ECO:0000256" key="3">
    <source>
        <dbReference type="ARBA" id="ARBA00023163"/>
    </source>
</evidence>
<organism evidence="6 7">
    <name type="scientific">Chelatococcus caeni</name>
    <dbReference type="NCBI Taxonomy" id="1348468"/>
    <lineage>
        <taxon>Bacteria</taxon>
        <taxon>Pseudomonadati</taxon>
        <taxon>Pseudomonadota</taxon>
        <taxon>Alphaproteobacteria</taxon>
        <taxon>Hyphomicrobiales</taxon>
        <taxon>Chelatococcaceae</taxon>
        <taxon>Chelatococcus</taxon>
    </lineage>
</organism>
<protein>
    <submittedName>
        <fullName evidence="6">AraC-like DNA-binding protein</fullName>
    </submittedName>
</protein>
<dbReference type="Proteomes" id="UP000577362">
    <property type="component" value="Unassembled WGS sequence"/>
</dbReference>
<evidence type="ECO:0000313" key="6">
    <source>
        <dbReference type="EMBL" id="MBB4016387.1"/>
    </source>
</evidence>